<dbReference type="GO" id="GO:0015666">
    <property type="term" value="F:restriction endodeoxyribonuclease activity"/>
    <property type="evidence" value="ECO:0007669"/>
    <property type="project" value="TreeGrafter"/>
</dbReference>
<dbReference type="EMBL" id="QZEY01000004">
    <property type="protein sequence ID" value="RJL32490.1"/>
    <property type="molecule type" value="Genomic_DNA"/>
</dbReference>
<name>A0A3A4BDW9_9ACTN</name>
<evidence type="ECO:0000313" key="5">
    <source>
        <dbReference type="Proteomes" id="UP000265768"/>
    </source>
</evidence>
<dbReference type="RefSeq" id="WP_119926739.1">
    <property type="nucleotide sequence ID" value="NZ_QZEY01000004.1"/>
</dbReference>
<comment type="caution">
    <text evidence="4">The sequence shown here is derived from an EMBL/GenBank/DDBJ whole genome shotgun (WGS) entry which is preliminary data.</text>
</comment>
<keyword evidence="2" id="KW-0812">Transmembrane</keyword>
<keyword evidence="4" id="KW-0540">Nuclease</keyword>
<dbReference type="Gene3D" id="3.40.1350.10">
    <property type="match status" value="1"/>
</dbReference>
<evidence type="ECO:0000256" key="2">
    <source>
        <dbReference type="SAM" id="Phobius"/>
    </source>
</evidence>
<protein>
    <submittedName>
        <fullName evidence="4">Restriction endonuclease</fullName>
    </submittedName>
</protein>
<keyword evidence="5" id="KW-1185">Reference proteome</keyword>
<sequence length="236" mass="25725">MAKRRSAARGRTRRRRSRRRRAAGFGAGGALAVVLAVVFLLPLGAEALARLARSSWAPAAVAAAVLGAPAGAAVWAARRGRARYRREVLRRARIDALTPRGFEDLAAELLRRDGFRGVRTVGGAGDRGVDVVGTAPDGTRYAVQCKHYSRPVGPGAVRDFIGALHARPYRGHQGVLLTSNHLTESALETAREQRLIVIDRDRLADWLRDAYRLGPPTARTTRTTRTIRTTRSTRPP</sequence>
<evidence type="ECO:0000256" key="1">
    <source>
        <dbReference type="SAM" id="MobiDB-lite"/>
    </source>
</evidence>
<dbReference type="GO" id="GO:0009307">
    <property type="term" value="P:DNA restriction-modification system"/>
    <property type="evidence" value="ECO:0007669"/>
    <property type="project" value="InterPro"/>
</dbReference>
<proteinExistence type="predicted"/>
<dbReference type="InterPro" id="IPR011856">
    <property type="entry name" value="tRNA_endonuc-like_dom_sf"/>
</dbReference>
<keyword evidence="4" id="KW-0378">Hydrolase</keyword>
<dbReference type="PANTHER" id="PTHR30015:SF6">
    <property type="entry name" value="SLL1429 PROTEIN"/>
    <property type="match status" value="1"/>
</dbReference>
<dbReference type="OrthoDB" id="5181666at2"/>
<dbReference type="Pfam" id="PF04471">
    <property type="entry name" value="Mrr_cat"/>
    <property type="match status" value="1"/>
</dbReference>
<feature type="transmembrane region" description="Helical" evidence="2">
    <location>
        <begin position="21"/>
        <end position="44"/>
    </location>
</feature>
<accession>A0A3A4BDW9</accession>
<keyword evidence="2" id="KW-1133">Transmembrane helix</keyword>
<feature type="transmembrane region" description="Helical" evidence="2">
    <location>
        <begin position="56"/>
        <end position="77"/>
    </location>
</feature>
<keyword evidence="4" id="KW-0255">Endonuclease</keyword>
<feature type="region of interest" description="Disordered" evidence="1">
    <location>
        <begin position="217"/>
        <end position="236"/>
    </location>
</feature>
<feature type="domain" description="Restriction endonuclease type IV Mrr" evidence="3">
    <location>
        <begin position="94"/>
        <end position="207"/>
    </location>
</feature>
<dbReference type="InterPro" id="IPR052906">
    <property type="entry name" value="Type_IV_Methyl-Rstrct_Enzyme"/>
</dbReference>
<organism evidence="4 5">
    <name type="scientific">Bailinhaonella thermotolerans</name>
    <dbReference type="NCBI Taxonomy" id="1070861"/>
    <lineage>
        <taxon>Bacteria</taxon>
        <taxon>Bacillati</taxon>
        <taxon>Actinomycetota</taxon>
        <taxon>Actinomycetes</taxon>
        <taxon>Streptosporangiales</taxon>
        <taxon>Streptosporangiaceae</taxon>
        <taxon>Bailinhaonella</taxon>
    </lineage>
</organism>
<dbReference type="InterPro" id="IPR007560">
    <property type="entry name" value="Restrct_endonuc_IV_Mrr"/>
</dbReference>
<evidence type="ECO:0000313" key="4">
    <source>
        <dbReference type="EMBL" id="RJL32490.1"/>
    </source>
</evidence>
<gene>
    <name evidence="4" type="ORF">D5H75_13230</name>
</gene>
<dbReference type="AlphaFoldDB" id="A0A3A4BDW9"/>
<evidence type="ECO:0000259" key="3">
    <source>
        <dbReference type="Pfam" id="PF04471"/>
    </source>
</evidence>
<reference evidence="4 5" key="1">
    <citation type="submission" date="2018-09" db="EMBL/GenBank/DDBJ databases">
        <title>YIM 75507 draft genome.</title>
        <authorList>
            <person name="Tang S."/>
            <person name="Feng Y."/>
        </authorList>
    </citation>
    <scope>NUCLEOTIDE SEQUENCE [LARGE SCALE GENOMIC DNA]</scope>
    <source>
        <strain evidence="4 5">YIM 75507</strain>
    </source>
</reference>
<dbReference type="PANTHER" id="PTHR30015">
    <property type="entry name" value="MRR RESTRICTION SYSTEM PROTEIN"/>
    <property type="match status" value="1"/>
</dbReference>
<dbReference type="SUPFAM" id="SSF52980">
    <property type="entry name" value="Restriction endonuclease-like"/>
    <property type="match status" value="1"/>
</dbReference>
<dbReference type="InterPro" id="IPR011335">
    <property type="entry name" value="Restrct_endonuc-II-like"/>
</dbReference>
<dbReference type="Proteomes" id="UP000265768">
    <property type="component" value="Unassembled WGS sequence"/>
</dbReference>
<keyword evidence="2" id="KW-0472">Membrane</keyword>
<dbReference type="GO" id="GO:0003677">
    <property type="term" value="F:DNA binding"/>
    <property type="evidence" value="ECO:0007669"/>
    <property type="project" value="InterPro"/>
</dbReference>
<feature type="region of interest" description="Disordered" evidence="1">
    <location>
        <begin position="1"/>
        <end position="21"/>
    </location>
</feature>